<evidence type="ECO:0000313" key="3">
    <source>
        <dbReference type="Proteomes" id="UP000582837"/>
    </source>
</evidence>
<dbReference type="GO" id="GO:0010181">
    <property type="term" value="F:FMN binding"/>
    <property type="evidence" value="ECO:0007669"/>
    <property type="project" value="TreeGrafter"/>
</dbReference>
<dbReference type="PANTHER" id="PTHR30543">
    <property type="entry name" value="CHROMATE REDUCTASE"/>
    <property type="match status" value="1"/>
</dbReference>
<protein>
    <submittedName>
        <fullName evidence="2">NAD(P)H-dependent FMN reductase</fullName>
    </submittedName>
</protein>
<dbReference type="GO" id="GO:0005829">
    <property type="term" value="C:cytosol"/>
    <property type="evidence" value="ECO:0007669"/>
    <property type="project" value="TreeGrafter"/>
</dbReference>
<dbReference type="RefSeq" id="WP_205761804.1">
    <property type="nucleotide sequence ID" value="NZ_JABDTL010000002.1"/>
</dbReference>
<comment type="caution">
    <text evidence="2">The sequence shown here is derived from an EMBL/GenBank/DDBJ whole genome shotgun (WGS) entry which is preliminary data.</text>
</comment>
<dbReference type="PANTHER" id="PTHR30543:SF21">
    <property type="entry name" value="NAD(P)H-DEPENDENT FMN REDUCTASE LOT6"/>
    <property type="match status" value="1"/>
</dbReference>
<dbReference type="SUPFAM" id="SSF52218">
    <property type="entry name" value="Flavoproteins"/>
    <property type="match status" value="1"/>
</dbReference>
<dbReference type="Proteomes" id="UP000582837">
    <property type="component" value="Unassembled WGS sequence"/>
</dbReference>
<dbReference type="InterPro" id="IPR005025">
    <property type="entry name" value="FMN_Rdtase-like_dom"/>
</dbReference>
<dbReference type="InterPro" id="IPR050712">
    <property type="entry name" value="NAD(P)H-dep_reductase"/>
</dbReference>
<dbReference type="Gene3D" id="3.40.50.360">
    <property type="match status" value="1"/>
</dbReference>
<reference evidence="2 3" key="1">
    <citation type="submission" date="2020-08" db="EMBL/GenBank/DDBJ databases">
        <title>Genomic Encyclopedia of Type Strains, Phase IV (KMG-IV): sequencing the most valuable type-strain genomes for metagenomic binning, comparative biology and taxonomic classification.</title>
        <authorList>
            <person name="Goeker M."/>
        </authorList>
    </citation>
    <scope>NUCLEOTIDE SEQUENCE [LARGE SCALE GENOMIC DNA]</scope>
    <source>
        <strain evidence="2 3">DSM 29007</strain>
    </source>
</reference>
<feature type="domain" description="NADPH-dependent FMN reductase-like" evidence="1">
    <location>
        <begin position="11"/>
        <end position="149"/>
    </location>
</feature>
<sequence>MSEMTAEPVIRILAVSGSLRAVSSNGAVVEALRMLAPDGVRVQVFRGLDSLPHFNPDLERGTATIGSVERWREALRTSDAVVICSPEYAHGVPGAMKNALDWVVGSNEFFCKPVALVNAAPHAHFAQDALAETLRTMGAALKAEASVAVRASGAGLDAAGIAADPALSTALLGALAILADRARSAAAELARQWPDGVPPS</sequence>
<name>A0A841GX95_9BACT</name>
<dbReference type="GO" id="GO:0016491">
    <property type="term" value="F:oxidoreductase activity"/>
    <property type="evidence" value="ECO:0007669"/>
    <property type="project" value="InterPro"/>
</dbReference>
<dbReference type="AlphaFoldDB" id="A0A841GX95"/>
<keyword evidence="3" id="KW-1185">Reference proteome</keyword>
<dbReference type="Pfam" id="PF03358">
    <property type="entry name" value="FMN_red"/>
    <property type="match status" value="1"/>
</dbReference>
<proteinExistence type="predicted"/>
<evidence type="ECO:0000313" key="2">
    <source>
        <dbReference type="EMBL" id="MBB6069636.1"/>
    </source>
</evidence>
<evidence type="ECO:0000259" key="1">
    <source>
        <dbReference type="Pfam" id="PF03358"/>
    </source>
</evidence>
<dbReference type="EMBL" id="JACHIA010000003">
    <property type="protein sequence ID" value="MBB6069636.1"/>
    <property type="molecule type" value="Genomic_DNA"/>
</dbReference>
<organism evidence="2 3">
    <name type="scientific">Longimicrobium terrae</name>
    <dbReference type="NCBI Taxonomy" id="1639882"/>
    <lineage>
        <taxon>Bacteria</taxon>
        <taxon>Pseudomonadati</taxon>
        <taxon>Gemmatimonadota</taxon>
        <taxon>Longimicrobiia</taxon>
        <taxon>Longimicrobiales</taxon>
        <taxon>Longimicrobiaceae</taxon>
        <taxon>Longimicrobium</taxon>
    </lineage>
</organism>
<gene>
    <name evidence="2" type="ORF">HNQ61_001253</name>
</gene>
<accession>A0A841GX95</accession>
<dbReference type="InterPro" id="IPR029039">
    <property type="entry name" value="Flavoprotein-like_sf"/>
</dbReference>